<keyword evidence="3 5" id="KW-0418">Kinase</keyword>
<dbReference type="EMBL" id="JADPRT010000001">
    <property type="protein sequence ID" value="MBF9066967.1"/>
    <property type="molecule type" value="Genomic_DNA"/>
</dbReference>
<organism evidence="5 6">
    <name type="scientific">Streptacidiphilus fuscans</name>
    <dbReference type="NCBI Taxonomy" id="2789292"/>
    <lineage>
        <taxon>Bacteria</taxon>
        <taxon>Bacillati</taxon>
        <taxon>Actinomycetota</taxon>
        <taxon>Actinomycetes</taxon>
        <taxon>Kitasatosporales</taxon>
        <taxon>Streptomycetaceae</taxon>
        <taxon>Streptacidiphilus</taxon>
    </lineage>
</organism>
<comment type="similarity">
    <text evidence="1">Belongs to the carbohydrate kinase PfkB family.</text>
</comment>
<feature type="domain" description="Carbohydrate kinase PfkB" evidence="4">
    <location>
        <begin position="10"/>
        <end position="285"/>
    </location>
</feature>
<dbReference type="InterPro" id="IPR002173">
    <property type="entry name" value="Carboh/pur_kinase_PfkB_CS"/>
</dbReference>
<dbReference type="Proteomes" id="UP000657385">
    <property type="component" value="Unassembled WGS sequence"/>
</dbReference>
<protein>
    <submittedName>
        <fullName evidence="5">Sugar kinase</fullName>
    </submittedName>
</protein>
<dbReference type="AlphaFoldDB" id="A0A931B0L9"/>
<sequence>MGLLTPTETGPLQQVTTLRLGIAGSESNVAIGLRRLGAPATWIGRVGGDELGDLVVRELRAEDVTVVAIRDTAPTGLMLKTRRTDAITTVRYYRAASAGSHLCPADVDEDTIRSAAVLHVTGITPALGDGPAAAVRKAVEIARAAGVTVSLDLNYRSALWDTAAASAALRELVKRSDVVFAGEHEAALVVDGSTPQHLAANLAQLGPRQAVLKRGPAGCVAVIDQAPYQQQALTVRAVDPVGAGDAFVAGYLAELLAGKPPAERLATAAATGAFAVTVPGDWEGLPRRDELDLLTATDPVIR</sequence>
<evidence type="ECO:0000256" key="1">
    <source>
        <dbReference type="ARBA" id="ARBA00010688"/>
    </source>
</evidence>
<dbReference type="CDD" id="cd01166">
    <property type="entry name" value="KdgK"/>
    <property type="match status" value="1"/>
</dbReference>
<keyword evidence="2" id="KW-0808">Transferase</keyword>
<dbReference type="PROSITE" id="PS00584">
    <property type="entry name" value="PFKB_KINASES_2"/>
    <property type="match status" value="1"/>
</dbReference>
<evidence type="ECO:0000313" key="5">
    <source>
        <dbReference type="EMBL" id="MBF9066967.1"/>
    </source>
</evidence>
<gene>
    <name evidence="5" type="ORF">I2501_02800</name>
</gene>
<evidence type="ECO:0000256" key="3">
    <source>
        <dbReference type="ARBA" id="ARBA00022777"/>
    </source>
</evidence>
<dbReference type="GO" id="GO:0016301">
    <property type="term" value="F:kinase activity"/>
    <property type="evidence" value="ECO:0007669"/>
    <property type="project" value="UniProtKB-KW"/>
</dbReference>
<accession>A0A931B0L9</accession>
<reference evidence="5" key="1">
    <citation type="submission" date="2020-11" db="EMBL/GenBank/DDBJ databases">
        <title>Isolation and identification of active actinomycetes.</title>
        <authorList>
            <person name="Yu B."/>
        </authorList>
    </citation>
    <scope>NUCLEOTIDE SEQUENCE</scope>
    <source>
        <strain evidence="5">NEAU-YB345</strain>
    </source>
</reference>
<dbReference type="InterPro" id="IPR029056">
    <property type="entry name" value="Ribokinase-like"/>
</dbReference>
<dbReference type="Pfam" id="PF00294">
    <property type="entry name" value="PfkB"/>
    <property type="match status" value="1"/>
</dbReference>
<evidence type="ECO:0000259" key="4">
    <source>
        <dbReference type="Pfam" id="PF00294"/>
    </source>
</evidence>
<proteinExistence type="inferred from homology"/>
<dbReference type="SUPFAM" id="SSF53613">
    <property type="entry name" value="Ribokinase-like"/>
    <property type="match status" value="1"/>
</dbReference>
<dbReference type="PANTHER" id="PTHR43320">
    <property type="entry name" value="SUGAR KINASE"/>
    <property type="match status" value="1"/>
</dbReference>
<keyword evidence="6" id="KW-1185">Reference proteome</keyword>
<name>A0A931B0L9_9ACTN</name>
<evidence type="ECO:0000256" key="2">
    <source>
        <dbReference type="ARBA" id="ARBA00022679"/>
    </source>
</evidence>
<dbReference type="InterPro" id="IPR011611">
    <property type="entry name" value="PfkB_dom"/>
</dbReference>
<evidence type="ECO:0000313" key="6">
    <source>
        <dbReference type="Proteomes" id="UP000657385"/>
    </source>
</evidence>
<dbReference type="InterPro" id="IPR052700">
    <property type="entry name" value="Carb_kinase_PfkB-like"/>
</dbReference>
<dbReference type="PANTHER" id="PTHR43320:SF2">
    <property type="entry name" value="2-DEHYDRO-3-DEOXYGLUCONOKINASE_2-DEHYDRO-3-DEOXYGALACTONOKINASE"/>
    <property type="match status" value="1"/>
</dbReference>
<dbReference type="Gene3D" id="3.40.1190.20">
    <property type="match status" value="1"/>
</dbReference>
<comment type="caution">
    <text evidence="5">The sequence shown here is derived from an EMBL/GenBank/DDBJ whole genome shotgun (WGS) entry which is preliminary data.</text>
</comment>